<organism evidence="2 3">
    <name type="scientific">Actinomyces urogenitalis</name>
    <dbReference type="NCBI Taxonomy" id="103621"/>
    <lineage>
        <taxon>Bacteria</taxon>
        <taxon>Bacillati</taxon>
        <taxon>Actinomycetota</taxon>
        <taxon>Actinomycetes</taxon>
        <taxon>Actinomycetales</taxon>
        <taxon>Actinomycetaceae</taxon>
        <taxon>Actinomyces</taxon>
    </lineage>
</organism>
<name>A0A2I1KQL4_9ACTO</name>
<evidence type="ECO:0000256" key="1">
    <source>
        <dbReference type="SAM" id="Phobius"/>
    </source>
</evidence>
<evidence type="ECO:0000313" key="3">
    <source>
        <dbReference type="Proteomes" id="UP000234778"/>
    </source>
</evidence>
<keyword evidence="1" id="KW-1133">Transmembrane helix</keyword>
<dbReference type="AlphaFoldDB" id="A0A2I1KQL4"/>
<feature type="transmembrane region" description="Helical" evidence="1">
    <location>
        <begin position="12"/>
        <end position="31"/>
    </location>
</feature>
<reference evidence="2 3" key="1">
    <citation type="submission" date="2017-12" db="EMBL/GenBank/DDBJ databases">
        <title>Phylogenetic diversity of female urinary microbiome.</title>
        <authorList>
            <person name="Thomas-White K."/>
            <person name="Wolfe A.J."/>
        </authorList>
    </citation>
    <scope>NUCLEOTIDE SEQUENCE [LARGE SCALE GENOMIC DNA]</scope>
    <source>
        <strain evidence="2 3">UMB0319</strain>
    </source>
</reference>
<protein>
    <submittedName>
        <fullName evidence="2">Uncharacterized protein</fullName>
    </submittedName>
</protein>
<keyword evidence="1" id="KW-0472">Membrane</keyword>
<dbReference type="EMBL" id="PKHA01000016">
    <property type="protein sequence ID" value="PKY97931.1"/>
    <property type="molecule type" value="Genomic_DNA"/>
</dbReference>
<keyword evidence="1" id="KW-0812">Transmembrane</keyword>
<comment type="caution">
    <text evidence="2">The sequence shown here is derived from an EMBL/GenBank/DDBJ whole genome shotgun (WGS) entry which is preliminary data.</text>
</comment>
<dbReference type="GeneID" id="81709314"/>
<dbReference type="RefSeq" id="WP_006549204.1">
    <property type="nucleotide sequence ID" value="NZ_JAHAIH010000005.1"/>
</dbReference>
<accession>A0A2I1KQL4</accession>
<dbReference type="Proteomes" id="UP000234778">
    <property type="component" value="Unassembled WGS sequence"/>
</dbReference>
<evidence type="ECO:0000313" key="2">
    <source>
        <dbReference type="EMBL" id="PKY97931.1"/>
    </source>
</evidence>
<proteinExistence type="predicted"/>
<gene>
    <name evidence="2" type="ORF">CYJ26_10245</name>
</gene>
<sequence length="66" mass="7566">MTQMRRLADLDLRAFFIVLSGLFIWSFILMLTHESAMAEEVGGTAMLMLLPALYLSHRLHRSEPES</sequence>